<feature type="transmembrane region" description="Helical" evidence="7">
    <location>
        <begin position="150"/>
        <end position="180"/>
    </location>
</feature>
<keyword evidence="6 7" id="KW-0472">Membrane</keyword>
<dbReference type="AlphaFoldDB" id="A0A347ZT24"/>
<evidence type="ECO:0000256" key="1">
    <source>
        <dbReference type="ARBA" id="ARBA00004651"/>
    </source>
</evidence>
<dbReference type="PANTHER" id="PTHR43663:SF1">
    <property type="entry name" value="CHROMATE TRANSPORTER"/>
    <property type="match status" value="1"/>
</dbReference>
<dbReference type="GO" id="GO:0015109">
    <property type="term" value="F:chromate transmembrane transporter activity"/>
    <property type="evidence" value="ECO:0007669"/>
    <property type="project" value="InterPro"/>
</dbReference>
<feature type="transmembrane region" description="Helical" evidence="7">
    <location>
        <begin position="85"/>
        <end position="107"/>
    </location>
</feature>
<sequence length="383" mass="41210">MEQVSPAKKASLLELAAFFFKIGTIGFGGPAVTIGMMEEEAVHKRKWVSSQYFMEMLAATNIVPGPNATEMSAHLGYICAGLPGLLVGGLSFVLPGATLSLILGIIYVKFGNLPEVTSLFQGINPVVAAILTTAFLRLGKSAFTDYKTLIIGGLSLLAAFLGVDEVPLIFGSGLLAMLFYSKPVTNFMPLFLGFTSLYQAKLSLVSAARNQLLQLGLFFLKVGALLFGSTYVLIAFMQRQVVNQYHWLTYQQMLDAVAAGQITPGPISSTATFAGYVIAGLPGALVASLGMYIPSFMIVILTGKYLPKISRIPLVQYFLKGVTASAVALIAHTTFGIYQAAIIDIPTALLTAFSLFLLFRYKVDAIWIILGGFLFGLTKLYLF</sequence>
<comment type="subcellular location">
    <subcellularLocation>
        <location evidence="1">Cell membrane</location>
        <topology evidence="1">Multi-pass membrane protein</topology>
    </subcellularLocation>
</comment>
<dbReference type="OrthoDB" id="9788907at2"/>
<dbReference type="Proteomes" id="UP000256388">
    <property type="component" value="Unassembled WGS sequence"/>
</dbReference>
<comment type="caution">
    <text evidence="8">The sequence shown here is derived from an EMBL/GenBank/DDBJ whole genome shotgun (WGS) entry which is preliminary data.</text>
</comment>
<dbReference type="GO" id="GO:0005886">
    <property type="term" value="C:plasma membrane"/>
    <property type="evidence" value="ECO:0007669"/>
    <property type="project" value="UniProtKB-SubCell"/>
</dbReference>
<comment type="similarity">
    <text evidence="2">Belongs to the chromate ion transporter (CHR) (TC 2.A.51) family.</text>
</comment>
<feature type="transmembrane region" description="Helical" evidence="7">
    <location>
        <begin position="186"/>
        <end position="205"/>
    </location>
</feature>
<keyword evidence="3" id="KW-1003">Cell membrane</keyword>
<evidence type="ECO:0000256" key="7">
    <source>
        <dbReference type="SAM" id="Phobius"/>
    </source>
</evidence>
<feature type="transmembrane region" description="Helical" evidence="7">
    <location>
        <begin position="273"/>
        <end position="302"/>
    </location>
</feature>
<dbReference type="NCBIfam" id="TIGR00937">
    <property type="entry name" value="2A51"/>
    <property type="match status" value="1"/>
</dbReference>
<evidence type="ECO:0000256" key="6">
    <source>
        <dbReference type="ARBA" id="ARBA00023136"/>
    </source>
</evidence>
<proteinExistence type="inferred from homology"/>
<dbReference type="InterPro" id="IPR003370">
    <property type="entry name" value="Chromate_transpt"/>
</dbReference>
<protein>
    <submittedName>
        <fullName evidence="8">Chromate transporter</fullName>
    </submittedName>
</protein>
<keyword evidence="4 7" id="KW-0812">Transmembrane</keyword>
<evidence type="ECO:0000313" key="8">
    <source>
        <dbReference type="EMBL" id="REG10969.1"/>
    </source>
</evidence>
<reference evidence="8 9" key="1">
    <citation type="submission" date="2018-08" db="EMBL/GenBank/DDBJ databases">
        <title>Genomic Encyclopedia of Type Strains, Phase IV (KMG-IV): sequencing the most valuable type-strain genomes for metagenomic binning, comparative biology and taxonomic classification.</title>
        <authorList>
            <person name="Goeker M."/>
        </authorList>
    </citation>
    <scope>NUCLEOTIDE SEQUENCE [LARGE SCALE GENOMIC DNA]</scope>
    <source>
        <strain evidence="8 9">DSM 23923</strain>
    </source>
</reference>
<dbReference type="PANTHER" id="PTHR43663">
    <property type="entry name" value="CHROMATE TRANSPORT PROTEIN-RELATED"/>
    <property type="match status" value="1"/>
</dbReference>
<dbReference type="InterPro" id="IPR052518">
    <property type="entry name" value="CHR_Transporter"/>
</dbReference>
<feature type="transmembrane region" description="Helical" evidence="7">
    <location>
        <begin position="365"/>
        <end position="382"/>
    </location>
</feature>
<feature type="transmembrane region" description="Helical" evidence="7">
    <location>
        <begin position="15"/>
        <end position="37"/>
    </location>
</feature>
<dbReference type="PIRSF" id="PIRSF004810">
    <property type="entry name" value="ChrA"/>
    <property type="match status" value="1"/>
</dbReference>
<dbReference type="RefSeq" id="WP_116224118.1">
    <property type="nucleotide sequence ID" value="NZ_AP018437.1"/>
</dbReference>
<feature type="transmembrane region" description="Helical" evidence="7">
    <location>
        <begin position="217"/>
        <end position="237"/>
    </location>
</feature>
<evidence type="ECO:0000256" key="5">
    <source>
        <dbReference type="ARBA" id="ARBA00022989"/>
    </source>
</evidence>
<name>A0A347ZT24_9CHLR</name>
<keyword evidence="5 7" id="KW-1133">Transmembrane helix</keyword>
<dbReference type="InterPro" id="IPR014047">
    <property type="entry name" value="Chr_Tranpt_l_chain"/>
</dbReference>
<evidence type="ECO:0000256" key="2">
    <source>
        <dbReference type="ARBA" id="ARBA00005262"/>
    </source>
</evidence>
<dbReference type="Pfam" id="PF02417">
    <property type="entry name" value="Chromate_transp"/>
    <property type="match status" value="2"/>
</dbReference>
<evidence type="ECO:0000256" key="4">
    <source>
        <dbReference type="ARBA" id="ARBA00022692"/>
    </source>
</evidence>
<organism evidence="8 9">
    <name type="scientific">Pelolinea submarina</name>
    <dbReference type="NCBI Taxonomy" id="913107"/>
    <lineage>
        <taxon>Bacteria</taxon>
        <taxon>Bacillati</taxon>
        <taxon>Chloroflexota</taxon>
        <taxon>Anaerolineae</taxon>
        <taxon>Anaerolineales</taxon>
        <taxon>Anaerolineaceae</taxon>
        <taxon>Pelolinea</taxon>
    </lineage>
</organism>
<accession>A0A347ZT24</accession>
<keyword evidence="9" id="KW-1185">Reference proteome</keyword>
<evidence type="ECO:0000313" key="9">
    <source>
        <dbReference type="Proteomes" id="UP000256388"/>
    </source>
</evidence>
<evidence type="ECO:0000256" key="3">
    <source>
        <dbReference type="ARBA" id="ARBA00022475"/>
    </source>
</evidence>
<gene>
    <name evidence="8" type="ORF">DFR64_0839</name>
</gene>
<feature type="transmembrane region" description="Helical" evidence="7">
    <location>
        <begin position="119"/>
        <end position="138"/>
    </location>
</feature>
<dbReference type="EMBL" id="QUMS01000001">
    <property type="protein sequence ID" value="REG10969.1"/>
    <property type="molecule type" value="Genomic_DNA"/>
</dbReference>